<feature type="signal peptide" evidence="6">
    <location>
        <begin position="1"/>
        <end position="17"/>
    </location>
</feature>
<dbReference type="GO" id="GO:0015165">
    <property type="term" value="F:pyrimidine nucleotide-sugar transmembrane transporter activity"/>
    <property type="evidence" value="ECO:0007669"/>
    <property type="project" value="InterPro"/>
</dbReference>
<name>W1QJZ5_OGAPD</name>
<evidence type="ECO:0008006" key="9">
    <source>
        <dbReference type="Google" id="ProtNLM"/>
    </source>
</evidence>
<dbReference type="Proteomes" id="UP000008673">
    <property type="component" value="Unassembled WGS sequence"/>
</dbReference>
<feature type="transmembrane region" description="Helical" evidence="5">
    <location>
        <begin position="184"/>
        <end position="206"/>
    </location>
</feature>
<feature type="transmembrane region" description="Helical" evidence="5">
    <location>
        <begin position="154"/>
        <end position="172"/>
    </location>
</feature>
<feature type="transmembrane region" description="Helical" evidence="5">
    <location>
        <begin position="97"/>
        <end position="119"/>
    </location>
</feature>
<feature type="transmembrane region" description="Helical" evidence="5">
    <location>
        <begin position="322"/>
        <end position="342"/>
    </location>
</feature>
<dbReference type="GO" id="GO:0000139">
    <property type="term" value="C:Golgi membrane"/>
    <property type="evidence" value="ECO:0007669"/>
    <property type="project" value="InterPro"/>
</dbReference>
<keyword evidence="3 5" id="KW-1133">Transmembrane helix</keyword>
<dbReference type="RefSeq" id="XP_013937439.1">
    <property type="nucleotide sequence ID" value="XM_014081964.1"/>
</dbReference>
<dbReference type="Pfam" id="PF04142">
    <property type="entry name" value="Nuc_sug_transp"/>
    <property type="match status" value="1"/>
</dbReference>
<dbReference type="SUPFAM" id="SSF103481">
    <property type="entry name" value="Multidrug resistance efflux transporter EmrE"/>
    <property type="match status" value="1"/>
</dbReference>
<evidence type="ECO:0000256" key="5">
    <source>
        <dbReference type="SAM" id="Phobius"/>
    </source>
</evidence>
<evidence type="ECO:0000256" key="1">
    <source>
        <dbReference type="ARBA" id="ARBA00004141"/>
    </source>
</evidence>
<evidence type="ECO:0000256" key="6">
    <source>
        <dbReference type="SAM" id="SignalP"/>
    </source>
</evidence>
<sequence>MAKNVGLLLLVAGTVIAGCLNSIITKYQDNQCIENCDKPGQEVLFEQPVLQTLQMFVGEILCWIPVFIGRARKGSADVAEQAPLLGKRRITTARESFVLSLPAICDFTATTLLNVGLLYTPVSIYQMTRGSVILFVGLFSVIALHKTITKLEWLSLFVVVFGVFIVGLSGSIESGEESIEVEQGNVVFGMLIIVLGIMCNAAQFVIEESILANLEVSPLKLVGYEGIYGALTTTVFMLFGQTFMHKSSKDAWDMVYALQLMFTHSRVLLSSLLIMLCISSFNFFGISLTHKLNATARSTIDTSRTLLVWLVSLSIGWEQFRALQLVGFSLLLYGTLVFNGVIELEKSRFVPQWLKQRSKDPLITIDEPIERF</sequence>
<feature type="transmembrane region" description="Helical" evidence="5">
    <location>
        <begin position="226"/>
        <end position="244"/>
    </location>
</feature>
<reference evidence="7 8" key="1">
    <citation type="journal article" date="2013" name="BMC Genomics">
        <title>Genome sequence and analysis of methylotrophic yeast Hansenula polymorpha DL1.</title>
        <authorList>
            <person name="Ravin N.V."/>
            <person name="Eldarov M.A."/>
            <person name="Kadnikov V.V."/>
            <person name="Beletsky A.V."/>
            <person name="Schneider J."/>
            <person name="Mardanova E.S."/>
            <person name="Smekalova E.M."/>
            <person name="Zvereva M.I."/>
            <person name="Dontsova O.A."/>
            <person name="Mardanov A.V."/>
            <person name="Skryabin K.G."/>
        </authorList>
    </citation>
    <scope>NUCLEOTIDE SEQUENCE [LARGE SCALE GENOMIC DNA]</scope>
    <source>
        <strain evidence="8">ATCC 26012 / BCRC 20466 / JCM 22074 / NRRL Y-7560 / DL-1</strain>
    </source>
</reference>
<dbReference type="InterPro" id="IPR007271">
    <property type="entry name" value="Nuc_sug_transpt"/>
</dbReference>
<dbReference type="KEGG" id="opa:HPODL_02336"/>
<dbReference type="PIRSF" id="PIRSF036436">
    <property type="entry name" value="UCP036436"/>
    <property type="match status" value="1"/>
</dbReference>
<protein>
    <recommendedName>
        <fullName evidence="9">Nucleotide-sugar transporter</fullName>
    </recommendedName>
</protein>
<dbReference type="PROSITE" id="PS51257">
    <property type="entry name" value="PROKAR_LIPOPROTEIN"/>
    <property type="match status" value="1"/>
</dbReference>
<dbReference type="OMA" id="FIYKHNV"/>
<feature type="chain" id="PRO_5004808412" description="Nucleotide-sugar transporter" evidence="6">
    <location>
        <begin position="18"/>
        <end position="372"/>
    </location>
</feature>
<evidence type="ECO:0000256" key="4">
    <source>
        <dbReference type="ARBA" id="ARBA00023136"/>
    </source>
</evidence>
<comment type="caution">
    <text evidence="7">The sequence shown here is derived from an EMBL/GenBank/DDBJ whole genome shotgun (WGS) entry which is preliminary data.</text>
</comment>
<dbReference type="HOGENOM" id="CLU_025028_3_1_1"/>
<dbReference type="eggNOG" id="KOG3912">
    <property type="taxonomic scope" value="Eukaryota"/>
</dbReference>
<comment type="subcellular location">
    <subcellularLocation>
        <location evidence="1">Membrane</location>
        <topology evidence="1">Multi-pass membrane protein</topology>
    </subcellularLocation>
</comment>
<dbReference type="PANTHER" id="PTHR13146">
    <property type="match status" value="1"/>
</dbReference>
<dbReference type="AlphaFoldDB" id="W1QJZ5"/>
<feature type="transmembrane region" description="Helical" evidence="5">
    <location>
        <begin position="265"/>
        <end position="288"/>
    </location>
</feature>
<dbReference type="STRING" id="871575.W1QJZ5"/>
<evidence type="ECO:0000256" key="3">
    <source>
        <dbReference type="ARBA" id="ARBA00022989"/>
    </source>
</evidence>
<dbReference type="InterPro" id="IPR012404">
    <property type="entry name" value="UCP036436"/>
</dbReference>
<dbReference type="EMBL" id="AEOI02000003">
    <property type="protein sequence ID" value="ESX03028.1"/>
    <property type="molecule type" value="Genomic_DNA"/>
</dbReference>
<dbReference type="PANTHER" id="PTHR13146:SF0">
    <property type="entry name" value="SOLUTE CARRIER FAMILY 35 MEMBER F6"/>
    <property type="match status" value="1"/>
</dbReference>
<proteinExistence type="predicted"/>
<evidence type="ECO:0000313" key="7">
    <source>
        <dbReference type="EMBL" id="ESX03028.1"/>
    </source>
</evidence>
<evidence type="ECO:0000313" key="8">
    <source>
        <dbReference type="Proteomes" id="UP000008673"/>
    </source>
</evidence>
<evidence type="ECO:0000256" key="2">
    <source>
        <dbReference type="ARBA" id="ARBA00022692"/>
    </source>
</evidence>
<dbReference type="InterPro" id="IPR037185">
    <property type="entry name" value="EmrE-like"/>
</dbReference>
<keyword evidence="4 5" id="KW-0472">Membrane</keyword>
<keyword evidence="8" id="KW-1185">Reference proteome</keyword>
<keyword evidence="2 5" id="KW-0812">Transmembrane</keyword>
<dbReference type="GeneID" id="25771789"/>
<gene>
    <name evidence="7" type="ORF">HPODL_02336</name>
</gene>
<keyword evidence="6" id="KW-0732">Signal</keyword>
<accession>W1QJZ5</accession>
<organism evidence="7 8">
    <name type="scientific">Ogataea parapolymorpha (strain ATCC 26012 / BCRC 20466 / JCM 22074 / NRRL Y-7560 / DL-1)</name>
    <name type="common">Yeast</name>
    <name type="synonym">Hansenula polymorpha</name>
    <dbReference type="NCBI Taxonomy" id="871575"/>
    <lineage>
        <taxon>Eukaryota</taxon>
        <taxon>Fungi</taxon>
        <taxon>Dikarya</taxon>
        <taxon>Ascomycota</taxon>
        <taxon>Saccharomycotina</taxon>
        <taxon>Pichiomycetes</taxon>
        <taxon>Pichiales</taxon>
        <taxon>Pichiaceae</taxon>
        <taxon>Ogataea</taxon>
    </lineage>
</organism>
<dbReference type="OrthoDB" id="408493at2759"/>